<keyword evidence="6" id="KW-0333">Golgi apparatus</keyword>
<dbReference type="InterPro" id="IPR039745">
    <property type="entry name" value="Vps54"/>
</dbReference>
<dbReference type="Proteomes" id="UP000235392">
    <property type="component" value="Unassembled WGS sequence"/>
</dbReference>
<dbReference type="Gene3D" id="6.10.250.860">
    <property type="match status" value="1"/>
</dbReference>
<dbReference type="GO" id="GO:0019905">
    <property type="term" value="F:syntaxin binding"/>
    <property type="evidence" value="ECO:0007669"/>
    <property type="project" value="TreeGrafter"/>
</dbReference>
<dbReference type="GO" id="GO:0015031">
    <property type="term" value="P:protein transport"/>
    <property type="evidence" value="ECO:0007669"/>
    <property type="project" value="UniProtKB-KW"/>
</dbReference>
<feature type="compositionally biased region" description="Polar residues" evidence="8">
    <location>
        <begin position="1598"/>
        <end position="1607"/>
    </location>
</feature>
<feature type="compositionally biased region" description="Polar residues" evidence="8">
    <location>
        <begin position="1257"/>
        <end position="1284"/>
    </location>
</feature>
<evidence type="ECO:0000313" key="11">
    <source>
        <dbReference type="EMBL" id="PLW22683.1"/>
    </source>
</evidence>
<feature type="region of interest" description="Disordered" evidence="8">
    <location>
        <begin position="1081"/>
        <end position="1105"/>
    </location>
</feature>
<feature type="compositionally biased region" description="Polar residues" evidence="8">
    <location>
        <begin position="1329"/>
        <end position="1345"/>
    </location>
</feature>
<feature type="region of interest" description="Disordered" evidence="8">
    <location>
        <begin position="471"/>
        <end position="498"/>
    </location>
</feature>
<dbReference type="PANTHER" id="PTHR12965:SF0">
    <property type="entry name" value="VACUOLAR PROTEIN SORTING-ASSOCIATED PROTEIN 54"/>
    <property type="match status" value="1"/>
</dbReference>
<feature type="compositionally biased region" description="Polar residues" evidence="8">
    <location>
        <begin position="1171"/>
        <end position="1190"/>
    </location>
</feature>
<dbReference type="InterPro" id="IPR019515">
    <property type="entry name" value="VPS54_N"/>
</dbReference>
<gene>
    <name evidence="11" type="ORF">PCASD_12857</name>
</gene>
<feature type="compositionally biased region" description="Polar residues" evidence="8">
    <location>
        <begin position="1401"/>
        <end position="1410"/>
    </location>
</feature>
<sequence length="1696" mass="183262">MQSSPSTSKGTREIMKEHRNGRDERRSEHGEEDDNDVESTDESISRPFLLRQNSHYQTNYPISTVMNQVSPQNITVTAFNAIRSSIPINLKPPPLSSLVKLPYGQQQSVLAPSNKRSAPPPIKLSRSPTIPLSDFDSYLEQVQVQYDRWQSTLTANSKAINSLQSDHSTDSLVNYSNQSDPLTAQALDSATVLPSLSSVPHVFFDQKFSLNDPLTFDLLTQQPSQASPATSSTVSHPSSTHPKTIITSGSNADLTTDHILLDKLSHYLDLVELHLVQEISLRSSGFFSALGNLQSLHAQTSSSVAQIDTLKKQLDQLKQTVSDRALKIIRYGIRRRNITSIELALTKLNDVWQTVHGIEQLIQSGEWQSALSLIQDLEQLWHSSIELSPTSPRDAADSNTSSTVSPPRPIKLRLSKLKALTALPKRLSVFRSTISKALVAELSSILSHDLKVNLAESANYHSLDQVQLDDVKSPVSSPLKSSTQSKSQPHDRTKGLAQERLKTRIRSTFGALVKAGGIEKALAAWREGVVKQIREIVKNALSDVVEGDLDDKDDSADLSQVNIKDKRNTLSDKTMTLARNLKALKHENFLKIAETTYGDLVECIELVDAQSRALLELAEELKNETSPAIHSDLPEDPLPGSVSPKIPSDREPVAESDQSKAGPSIDIDTLGLKLSEVVQSSAELANARFAKVIGVRTDIHSQLSFTDFFAIFDASWRFVVQCEVISRRMIIALRGVMVNQAKAFLQSFHQNKITESAKIVEQEQWAPVEVPSKVQQTVNSIIRSAMEDPENLVITRNRLSVCAQDKVADPTPSSKLLEIEGAFYHPVSAGLQTIETIADYLKVVVNCSLLTTDLMGKIIEFLKAFNSRTCQVVLGAGAIRSAGLKNITAKHLALASQALSTMISLIPYIRECLRRHLNMKQAVMLVDFDKLKRDYQEHQNEVHAKLVSIMADRLGVHKQTLEAIDWEKSENLTSDQDVGPNTYLESLLKEVGTLHRVLGRYLSSSTLEAILSQVFMSIHGVLHEEFSRVEVKSLEAKERVLRDAQYFSTKLVELKASEECLASAKELEEMVRNRLFPGVATKGGNATAVKSPDATQYPLPPSPLVERTSNFRAKFRFLSPRGRGPDSSASLLAEITKAATSSTAEEDASPAAVSPGGSVTAAENEPDGSKPTDSSVINHEDGSQQVSTELKSAGSGDPVNSSPAPATAELPSLPDKEQSTLAAPQDSSAASSAPLTSPPLKLSLSQRLAALASTRRGSQPSSTTIAEVGSVNASSINDNEAGQNQSASLLAEVIKATTSSTAEEDASPAAVSQGGLVAVAGNEPEGSKPTDSSVINHHDGSQQVSAELKSVGSVDPVNSSPVPTTQKPPSLPDKEQSLLVPPQDPSVASSAPLTASPMKLSLSQRLTALASSRRGSHPPPSTIPEAGSAKVPRINDKEEGSIKPVLAQEQEAGDRVAGPQELTADQNNDQCDVKPEKSGDSLNPDPVSNSEEPPPLPSKPPFTAAPSDEPSAQPSASLSSSSTKVPLSQRLAALASSRRGSNPSTTIISQVAPLNVADTTHPMHEKRDEKEDSHDNPEETISTIREEQRSVVVEDENPVNTEDQSSVIAEAENLGNSEEQRSTQAEEETKPINPTESDLEKLQAKGGPGPETASPEDTEVVEWNTTAAVEEAEGQDGVSGPEALSRVTPDPKTARF</sequence>
<accession>A0A2N5TAZ2</accession>
<dbReference type="GO" id="GO:0000938">
    <property type="term" value="C:GARP complex"/>
    <property type="evidence" value="ECO:0007669"/>
    <property type="project" value="InterPro"/>
</dbReference>
<feature type="compositionally biased region" description="Low complexity" evidence="8">
    <location>
        <begin position="1511"/>
        <end position="1529"/>
    </location>
</feature>
<feature type="domain" description="Vacuolar protein sorting-associated protein 54 N-terminal" evidence="10">
    <location>
        <begin position="262"/>
        <end position="380"/>
    </location>
</feature>
<name>A0A2N5TAZ2_9BASI</name>
<feature type="domain" description="Vacuolar protein sorting-associated protein 54 C-terminal" evidence="9">
    <location>
        <begin position="824"/>
        <end position="953"/>
    </location>
</feature>
<organism evidence="11 12">
    <name type="scientific">Puccinia coronata f. sp. avenae</name>
    <dbReference type="NCBI Taxonomy" id="200324"/>
    <lineage>
        <taxon>Eukaryota</taxon>
        <taxon>Fungi</taxon>
        <taxon>Dikarya</taxon>
        <taxon>Basidiomycota</taxon>
        <taxon>Pucciniomycotina</taxon>
        <taxon>Pucciniomycetes</taxon>
        <taxon>Pucciniales</taxon>
        <taxon>Pucciniaceae</taxon>
        <taxon>Puccinia</taxon>
    </lineage>
</organism>
<comment type="similarity">
    <text evidence="2">Belongs to the VPS54 family.</text>
</comment>
<dbReference type="PANTHER" id="PTHR12965">
    <property type="entry name" value="VACUOLAR PROTEIN SORTING 54"/>
    <property type="match status" value="1"/>
</dbReference>
<evidence type="ECO:0000256" key="1">
    <source>
        <dbReference type="ARBA" id="ARBA00004601"/>
    </source>
</evidence>
<keyword evidence="4" id="KW-0813">Transport</keyword>
<feature type="region of interest" description="Disordered" evidence="8">
    <location>
        <begin position="1296"/>
        <end position="1696"/>
    </location>
</feature>
<evidence type="ECO:0000256" key="7">
    <source>
        <dbReference type="ARBA" id="ARBA00023054"/>
    </source>
</evidence>
<dbReference type="Pfam" id="PF07928">
    <property type="entry name" value="Vps54"/>
    <property type="match status" value="1"/>
</dbReference>
<feature type="compositionally biased region" description="Polar residues" evidence="8">
    <location>
        <begin position="1356"/>
        <end position="1368"/>
    </location>
</feature>
<evidence type="ECO:0000313" key="12">
    <source>
        <dbReference type="Proteomes" id="UP000235392"/>
    </source>
</evidence>
<comment type="caution">
    <text evidence="11">The sequence shown here is derived from an EMBL/GenBank/DDBJ whole genome shotgun (WGS) entry which is preliminary data.</text>
</comment>
<feature type="compositionally biased region" description="Low complexity" evidence="8">
    <location>
        <begin position="1227"/>
        <end position="1256"/>
    </location>
</feature>
<feature type="region of interest" description="Disordered" evidence="8">
    <location>
        <begin position="625"/>
        <end position="664"/>
    </location>
</feature>
<keyword evidence="5" id="KW-0653">Protein transport</keyword>
<evidence type="ECO:0000256" key="3">
    <source>
        <dbReference type="ARBA" id="ARBA00017665"/>
    </source>
</evidence>
<feature type="compositionally biased region" description="Acidic residues" evidence="8">
    <location>
        <begin position="30"/>
        <end position="41"/>
    </location>
</feature>
<dbReference type="EMBL" id="PGCI01000656">
    <property type="protein sequence ID" value="PLW22683.1"/>
    <property type="molecule type" value="Genomic_DNA"/>
</dbReference>
<dbReference type="InterPro" id="IPR012501">
    <property type="entry name" value="Vps54_C"/>
</dbReference>
<feature type="region of interest" description="Disordered" evidence="8">
    <location>
        <begin position="388"/>
        <end position="408"/>
    </location>
</feature>
<feature type="region of interest" description="Disordered" evidence="8">
    <location>
        <begin position="1"/>
        <end position="48"/>
    </location>
</feature>
<dbReference type="GO" id="GO:0006896">
    <property type="term" value="P:Golgi to vacuole transport"/>
    <property type="evidence" value="ECO:0007669"/>
    <property type="project" value="TreeGrafter"/>
</dbReference>
<feature type="region of interest" description="Disordered" evidence="8">
    <location>
        <begin position="1138"/>
        <end position="1284"/>
    </location>
</feature>
<feature type="compositionally biased region" description="Basic and acidic residues" evidence="8">
    <location>
        <begin position="1561"/>
        <end position="1577"/>
    </location>
</feature>
<feature type="region of interest" description="Disordered" evidence="8">
    <location>
        <begin position="225"/>
        <end position="247"/>
    </location>
</feature>
<feature type="compositionally biased region" description="Basic and acidic residues" evidence="8">
    <location>
        <begin position="10"/>
        <end position="29"/>
    </location>
</feature>
<feature type="compositionally biased region" description="Basic and acidic residues" evidence="8">
    <location>
        <begin position="488"/>
        <end position="498"/>
    </location>
</feature>
<feature type="compositionally biased region" description="Polar residues" evidence="8">
    <location>
        <begin position="1538"/>
        <end position="1549"/>
    </location>
</feature>
<keyword evidence="7" id="KW-0175">Coiled coil</keyword>
<evidence type="ECO:0000256" key="8">
    <source>
        <dbReference type="SAM" id="MobiDB-lite"/>
    </source>
</evidence>
<evidence type="ECO:0000256" key="5">
    <source>
        <dbReference type="ARBA" id="ARBA00022927"/>
    </source>
</evidence>
<dbReference type="GO" id="GO:0042147">
    <property type="term" value="P:retrograde transport, endosome to Golgi"/>
    <property type="evidence" value="ECO:0007669"/>
    <property type="project" value="InterPro"/>
</dbReference>
<evidence type="ECO:0000256" key="2">
    <source>
        <dbReference type="ARBA" id="ARBA00009150"/>
    </source>
</evidence>
<reference evidence="11 12" key="1">
    <citation type="submission" date="2017-11" db="EMBL/GenBank/DDBJ databases">
        <title>De novo assembly and phasing of dikaryotic genomes from two isolates of Puccinia coronata f. sp. avenae, the causal agent of oat crown rust.</title>
        <authorList>
            <person name="Miller M.E."/>
            <person name="Zhang Y."/>
            <person name="Omidvar V."/>
            <person name="Sperschneider J."/>
            <person name="Schwessinger B."/>
            <person name="Raley C."/>
            <person name="Palmer J.M."/>
            <person name="Garnica D."/>
            <person name="Upadhyaya N."/>
            <person name="Rathjen J."/>
            <person name="Taylor J.M."/>
            <person name="Park R.F."/>
            <person name="Dodds P.N."/>
            <person name="Hirsch C.D."/>
            <person name="Kianian S.F."/>
            <person name="Figueroa M."/>
        </authorList>
    </citation>
    <scope>NUCLEOTIDE SEQUENCE [LARGE SCALE GENOMIC DNA]</scope>
    <source>
        <strain evidence="11">12SD80</strain>
    </source>
</reference>
<evidence type="ECO:0000256" key="6">
    <source>
        <dbReference type="ARBA" id="ARBA00023034"/>
    </source>
</evidence>
<dbReference type="GO" id="GO:0005829">
    <property type="term" value="C:cytosol"/>
    <property type="evidence" value="ECO:0007669"/>
    <property type="project" value="GOC"/>
</dbReference>
<evidence type="ECO:0000259" key="10">
    <source>
        <dbReference type="Pfam" id="PF10475"/>
    </source>
</evidence>
<feature type="compositionally biased region" description="Low complexity" evidence="8">
    <location>
        <begin position="473"/>
        <end position="487"/>
    </location>
</feature>
<comment type="subcellular location">
    <subcellularLocation>
        <location evidence="1">Golgi apparatus</location>
        <location evidence="1">trans-Golgi network</location>
    </subcellularLocation>
</comment>
<evidence type="ECO:0000259" key="9">
    <source>
        <dbReference type="Pfam" id="PF07928"/>
    </source>
</evidence>
<protein>
    <recommendedName>
        <fullName evidence="3">Vacuolar protein sorting-associated protein 54</fullName>
    </recommendedName>
</protein>
<feature type="compositionally biased region" description="Polar residues" evidence="8">
    <location>
        <begin position="388"/>
        <end position="405"/>
    </location>
</feature>
<proteinExistence type="inferred from homology"/>
<dbReference type="Pfam" id="PF10475">
    <property type="entry name" value="Vps54_N"/>
    <property type="match status" value="1"/>
</dbReference>
<feature type="compositionally biased region" description="Low complexity" evidence="8">
    <location>
        <begin position="225"/>
        <end position="242"/>
    </location>
</feature>
<evidence type="ECO:0000256" key="4">
    <source>
        <dbReference type="ARBA" id="ARBA00022448"/>
    </source>
</evidence>